<proteinExistence type="predicted"/>
<reference evidence="1" key="1">
    <citation type="submission" date="2020-11" db="EMBL/GenBank/DDBJ databases">
        <authorList>
            <person name="Tran Van P."/>
        </authorList>
    </citation>
    <scope>NUCLEOTIDE SEQUENCE</scope>
</reference>
<dbReference type="AlphaFoldDB" id="A0A7R9AWD2"/>
<dbReference type="EMBL" id="OC002147">
    <property type="protein sequence ID" value="CAD7261353.1"/>
    <property type="molecule type" value="Genomic_DNA"/>
</dbReference>
<protein>
    <submittedName>
        <fullName evidence="1">Uncharacterized protein</fullName>
    </submittedName>
</protein>
<name>A0A7R9AWD2_TIMSH</name>
<sequence length="183" mass="20539">MGHYMSYDDTSGPKNTQVWLAGAKALDLAILPYLNFALLQLGGVPTNPPPPEITRSYVEGESKNEEGNIEEEWVTVWTKPSSPSTRVLNSNPYIPVTVCVVYGVRSKRQEEARSGSHQLVLCCLLTDRNTSTRENAMRWCWLKWPADLLKGNRIQETDPRCDLDYVLSMDSSSIRTLTSSSID</sequence>
<accession>A0A7R9AWD2</accession>
<organism evidence="1">
    <name type="scientific">Timema shepardi</name>
    <name type="common">Walking stick</name>
    <dbReference type="NCBI Taxonomy" id="629360"/>
    <lineage>
        <taxon>Eukaryota</taxon>
        <taxon>Metazoa</taxon>
        <taxon>Ecdysozoa</taxon>
        <taxon>Arthropoda</taxon>
        <taxon>Hexapoda</taxon>
        <taxon>Insecta</taxon>
        <taxon>Pterygota</taxon>
        <taxon>Neoptera</taxon>
        <taxon>Polyneoptera</taxon>
        <taxon>Phasmatodea</taxon>
        <taxon>Timematodea</taxon>
        <taxon>Timematoidea</taxon>
        <taxon>Timematidae</taxon>
        <taxon>Timema</taxon>
    </lineage>
</organism>
<gene>
    <name evidence="1" type="ORF">TSIB3V08_LOCUS5494</name>
</gene>
<evidence type="ECO:0000313" key="1">
    <source>
        <dbReference type="EMBL" id="CAD7261353.1"/>
    </source>
</evidence>